<reference evidence="1" key="1">
    <citation type="submission" date="2022-11" db="EMBL/GenBank/DDBJ databases">
        <authorList>
            <person name="Morgan W.R."/>
            <person name="Tartar A."/>
        </authorList>
    </citation>
    <scope>NUCLEOTIDE SEQUENCE</scope>
    <source>
        <strain evidence="1">ARSEF 373</strain>
    </source>
</reference>
<dbReference type="AlphaFoldDB" id="A0AAV2ZNF4"/>
<keyword evidence="2" id="KW-1185">Reference proteome</keyword>
<proteinExistence type="predicted"/>
<comment type="caution">
    <text evidence="1">The sequence shown here is derived from an EMBL/GenBank/DDBJ whole genome shotgun (WGS) entry which is preliminary data.</text>
</comment>
<dbReference type="EMBL" id="DAKRPA010000001">
    <property type="protein sequence ID" value="DBA05358.1"/>
    <property type="molecule type" value="Genomic_DNA"/>
</dbReference>
<organism evidence="1 2">
    <name type="scientific">Lagenidium giganteum</name>
    <dbReference type="NCBI Taxonomy" id="4803"/>
    <lineage>
        <taxon>Eukaryota</taxon>
        <taxon>Sar</taxon>
        <taxon>Stramenopiles</taxon>
        <taxon>Oomycota</taxon>
        <taxon>Peronosporomycetes</taxon>
        <taxon>Pythiales</taxon>
        <taxon>Pythiaceae</taxon>
    </lineage>
</organism>
<dbReference type="Proteomes" id="UP001146120">
    <property type="component" value="Unassembled WGS sequence"/>
</dbReference>
<evidence type="ECO:0000313" key="2">
    <source>
        <dbReference type="Proteomes" id="UP001146120"/>
    </source>
</evidence>
<name>A0AAV2ZNF4_9STRA</name>
<gene>
    <name evidence="1" type="ORF">N0F65_007520</name>
</gene>
<evidence type="ECO:0000313" key="1">
    <source>
        <dbReference type="EMBL" id="DBA05358.1"/>
    </source>
</evidence>
<accession>A0AAV2ZNF4</accession>
<protein>
    <submittedName>
        <fullName evidence="1">Uncharacterized protein</fullName>
    </submittedName>
</protein>
<sequence>MGQSVRAQGCRAASAWPPGRCGVGLRAGVDNFAR</sequence>
<reference evidence="1" key="2">
    <citation type="journal article" date="2023" name="Microbiol Resour">
        <title>Decontamination and Annotation of the Draft Genome Sequence of the Oomycete Lagenidium giganteum ARSEF 373.</title>
        <authorList>
            <person name="Morgan W.R."/>
            <person name="Tartar A."/>
        </authorList>
    </citation>
    <scope>NUCLEOTIDE SEQUENCE</scope>
    <source>
        <strain evidence="1">ARSEF 373</strain>
    </source>
</reference>